<evidence type="ECO:0000256" key="5">
    <source>
        <dbReference type="ARBA" id="ARBA00022845"/>
    </source>
</evidence>
<keyword evidence="12" id="KW-1185">Reference proteome</keyword>
<feature type="compositionally biased region" description="Polar residues" evidence="9">
    <location>
        <begin position="455"/>
        <end position="485"/>
    </location>
</feature>
<dbReference type="PANTHER" id="PTHR11176:SF57">
    <property type="entry name" value="PROTEIN BOULE"/>
    <property type="match status" value="1"/>
</dbReference>
<dbReference type="FunFam" id="3.30.70.330:FF:000167">
    <property type="entry name" value="protein boule-like isoform X1"/>
    <property type="match status" value="1"/>
</dbReference>
<dbReference type="InterPro" id="IPR000504">
    <property type="entry name" value="RRM_dom"/>
</dbReference>
<evidence type="ECO:0000256" key="4">
    <source>
        <dbReference type="ARBA" id="ARBA00022782"/>
    </source>
</evidence>
<evidence type="ECO:0000256" key="1">
    <source>
        <dbReference type="ARBA" id="ARBA00004496"/>
    </source>
</evidence>
<proteinExistence type="predicted"/>
<dbReference type="GO" id="GO:0030154">
    <property type="term" value="P:cell differentiation"/>
    <property type="evidence" value="ECO:0007669"/>
    <property type="project" value="UniProtKB-KW"/>
</dbReference>
<keyword evidence="2" id="KW-0217">Developmental protein</keyword>
<name>A0A9P1MVY4_9PELO</name>
<keyword evidence="6" id="KW-0744">Spermatogenesis</keyword>
<feature type="compositionally biased region" description="Polar residues" evidence="9">
    <location>
        <begin position="1"/>
        <end position="21"/>
    </location>
</feature>
<feature type="region of interest" description="Disordered" evidence="9">
    <location>
        <begin position="431"/>
        <end position="491"/>
    </location>
</feature>
<dbReference type="EMBL" id="CANHGI010000002">
    <property type="protein sequence ID" value="CAI5441697.1"/>
    <property type="molecule type" value="Genomic_DNA"/>
</dbReference>
<dbReference type="InterPro" id="IPR034988">
    <property type="entry name" value="DAZ_BOULE_RRM"/>
</dbReference>
<dbReference type="OrthoDB" id="762982at2759"/>
<dbReference type="Proteomes" id="UP001152747">
    <property type="component" value="Unassembled WGS sequence"/>
</dbReference>
<gene>
    <name evidence="11" type="ORF">CAMP_LOCUS4334</name>
</gene>
<dbReference type="GO" id="GO:0051321">
    <property type="term" value="P:meiotic cell cycle"/>
    <property type="evidence" value="ECO:0007669"/>
    <property type="project" value="UniProtKB-ARBA"/>
</dbReference>
<keyword evidence="5" id="KW-0810">Translation regulation</keyword>
<organism evidence="11 12">
    <name type="scientific">Caenorhabditis angaria</name>
    <dbReference type="NCBI Taxonomy" id="860376"/>
    <lineage>
        <taxon>Eukaryota</taxon>
        <taxon>Metazoa</taxon>
        <taxon>Ecdysozoa</taxon>
        <taxon>Nematoda</taxon>
        <taxon>Chromadorea</taxon>
        <taxon>Rhabditida</taxon>
        <taxon>Rhabditina</taxon>
        <taxon>Rhabditomorpha</taxon>
        <taxon>Rhabditoidea</taxon>
        <taxon>Rhabditidae</taxon>
        <taxon>Peloderinae</taxon>
        <taxon>Caenorhabditis</taxon>
    </lineage>
</organism>
<keyword evidence="4" id="KW-0221">Differentiation</keyword>
<feature type="region of interest" description="Disordered" evidence="9">
    <location>
        <begin position="1"/>
        <end position="34"/>
    </location>
</feature>
<evidence type="ECO:0000256" key="6">
    <source>
        <dbReference type="ARBA" id="ARBA00022871"/>
    </source>
</evidence>
<evidence type="ECO:0000313" key="11">
    <source>
        <dbReference type="EMBL" id="CAI5441697.1"/>
    </source>
</evidence>
<evidence type="ECO:0000256" key="3">
    <source>
        <dbReference type="ARBA" id="ARBA00022490"/>
    </source>
</evidence>
<evidence type="ECO:0000256" key="7">
    <source>
        <dbReference type="ARBA" id="ARBA00022884"/>
    </source>
</evidence>
<dbReference type="PANTHER" id="PTHR11176">
    <property type="entry name" value="BOULE-RELATED"/>
    <property type="match status" value="1"/>
</dbReference>
<feature type="compositionally biased region" description="Basic and acidic residues" evidence="9">
    <location>
        <begin position="433"/>
        <end position="454"/>
    </location>
</feature>
<dbReference type="SMART" id="SM00360">
    <property type="entry name" value="RRM"/>
    <property type="match status" value="1"/>
</dbReference>
<protein>
    <recommendedName>
        <fullName evidence="10">RRM domain-containing protein</fullName>
    </recommendedName>
</protein>
<dbReference type="GO" id="GO:0005737">
    <property type="term" value="C:cytoplasm"/>
    <property type="evidence" value="ECO:0007669"/>
    <property type="project" value="UniProtKB-SubCell"/>
</dbReference>
<dbReference type="GO" id="GO:0007283">
    <property type="term" value="P:spermatogenesis"/>
    <property type="evidence" value="ECO:0007669"/>
    <property type="project" value="UniProtKB-KW"/>
</dbReference>
<sequence length="491" mass="55197">MSSLSTNPQSELPAKQSTKTGQVPPPLLSPNQVQSTPIQLYPTGATALVPAPPTYELIPNRIFVGGFPSATTESELREHFEQFYEVKDVKIVKSMEGISKGFGFVTFETEDHAEEVRKLSPKQLEFRNRKLNLGPAIRKINSSPYNSAAGFTIATPSQLVPASPTPFGLISSAVSTNSPVFVFPPVSSSDQTKSPSLSPTSQQQFFVQTEIPTPTKSYANAVAGSVHTNDKTPIEINQSDSVNSVHNSISNSTMTPPQTQQSYSNSFVYPNMSTNNAENNGFYNNNYGNNAESNNCGNTSSLQQSDYPNNNYFYGNNSMYNGYPYVQPYQSYNNYPYHPSPYYQPHQYYQQYQNMYGFQQYNNSPNYDYASHYYQQQQQYQQYPNSMYSQIPNDIQTQTNGNPFMNQIRENDGRNISETRDEVFKISNIHSTPKKDCSRGDKRIWNGDGMRSRQESFNSDSAQQRVKPSPKSRTTSLSSKMQSLSLVPPRK</sequence>
<reference evidence="11" key="1">
    <citation type="submission" date="2022-11" db="EMBL/GenBank/DDBJ databases">
        <authorList>
            <person name="Kikuchi T."/>
        </authorList>
    </citation>
    <scope>NUCLEOTIDE SEQUENCE</scope>
    <source>
        <strain evidence="11">PS1010</strain>
    </source>
</reference>
<dbReference type="InterPro" id="IPR035979">
    <property type="entry name" value="RBD_domain_sf"/>
</dbReference>
<dbReference type="PROSITE" id="PS50102">
    <property type="entry name" value="RRM"/>
    <property type="match status" value="1"/>
</dbReference>
<dbReference type="Gene3D" id="3.30.70.330">
    <property type="match status" value="1"/>
</dbReference>
<evidence type="ECO:0000259" key="10">
    <source>
        <dbReference type="PROSITE" id="PS50102"/>
    </source>
</evidence>
<evidence type="ECO:0000256" key="8">
    <source>
        <dbReference type="PROSITE-ProRule" id="PRU00176"/>
    </source>
</evidence>
<accession>A0A9P1MVY4</accession>
<keyword evidence="3" id="KW-0963">Cytoplasm</keyword>
<dbReference type="GO" id="GO:0045948">
    <property type="term" value="P:positive regulation of translational initiation"/>
    <property type="evidence" value="ECO:0007669"/>
    <property type="project" value="TreeGrafter"/>
</dbReference>
<dbReference type="InterPro" id="IPR012677">
    <property type="entry name" value="Nucleotide-bd_a/b_plait_sf"/>
</dbReference>
<dbReference type="GO" id="GO:0003730">
    <property type="term" value="F:mRNA 3'-UTR binding"/>
    <property type="evidence" value="ECO:0007669"/>
    <property type="project" value="TreeGrafter"/>
</dbReference>
<evidence type="ECO:0000256" key="9">
    <source>
        <dbReference type="SAM" id="MobiDB-lite"/>
    </source>
</evidence>
<dbReference type="CDD" id="cd12412">
    <property type="entry name" value="RRM_DAZL_BOULE"/>
    <property type="match status" value="1"/>
</dbReference>
<evidence type="ECO:0000313" key="12">
    <source>
        <dbReference type="Proteomes" id="UP001152747"/>
    </source>
</evidence>
<dbReference type="GO" id="GO:0008494">
    <property type="term" value="F:translation activator activity"/>
    <property type="evidence" value="ECO:0007669"/>
    <property type="project" value="TreeGrafter"/>
</dbReference>
<dbReference type="GO" id="GO:0070935">
    <property type="term" value="P:3'-UTR-mediated mRNA stabilization"/>
    <property type="evidence" value="ECO:0007669"/>
    <property type="project" value="TreeGrafter"/>
</dbReference>
<comment type="caution">
    <text evidence="11">The sequence shown here is derived from an EMBL/GenBank/DDBJ whole genome shotgun (WGS) entry which is preliminary data.</text>
</comment>
<feature type="domain" description="RRM" evidence="10">
    <location>
        <begin position="60"/>
        <end position="138"/>
    </location>
</feature>
<keyword evidence="7 8" id="KW-0694">RNA-binding</keyword>
<dbReference type="SUPFAM" id="SSF54928">
    <property type="entry name" value="RNA-binding domain, RBD"/>
    <property type="match status" value="1"/>
</dbReference>
<dbReference type="AlphaFoldDB" id="A0A9P1MVY4"/>
<comment type="subcellular location">
    <subcellularLocation>
        <location evidence="1">Cytoplasm</location>
    </subcellularLocation>
</comment>
<evidence type="ECO:0000256" key="2">
    <source>
        <dbReference type="ARBA" id="ARBA00022473"/>
    </source>
</evidence>
<dbReference type="Pfam" id="PF00076">
    <property type="entry name" value="RRM_1"/>
    <property type="match status" value="1"/>
</dbReference>